<dbReference type="PANTHER" id="PTHR43553">
    <property type="entry name" value="HEAVY METAL TRANSPORTER"/>
    <property type="match status" value="1"/>
</dbReference>
<evidence type="ECO:0000256" key="1">
    <source>
        <dbReference type="ARBA" id="ARBA00004202"/>
    </source>
</evidence>
<keyword evidence="7" id="KW-1278">Translocase</keyword>
<dbReference type="SUPFAM" id="SSF55729">
    <property type="entry name" value="Acyl-CoA N-acyltransferases (Nat)"/>
    <property type="match status" value="1"/>
</dbReference>
<keyword evidence="4" id="KW-1003">Cell membrane</keyword>
<dbReference type="Pfam" id="PF00005">
    <property type="entry name" value="ABC_tran"/>
    <property type="match status" value="1"/>
</dbReference>
<organism evidence="11 12">
    <name type="scientific">Thermoflexus hugenholtzii JAD2</name>
    <dbReference type="NCBI Taxonomy" id="877466"/>
    <lineage>
        <taxon>Bacteria</taxon>
        <taxon>Bacillati</taxon>
        <taxon>Chloroflexota</taxon>
        <taxon>Thermoflexia</taxon>
        <taxon>Thermoflexales</taxon>
        <taxon>Thermoflexaceae</taxon>
        <taxon>Thermoflexus</taxon>
    </lineage>
</organism>
<comment type="similarity">
    <text evidence="2">Belongs to the ABC transporter superfamily.</text>
</comment>
<evidence type="ECO:0000256" key="4">
    <source>
        <dbReference type="ARBA" id="ARBA00022475"/>
    </source>
</evidence>
<dbReference type="InterPro" id="IPR003593">
    <property type="entry name" value="AAA+_ATPase"/>
</dbReference>
<proteinExistence type="inferred from homology"/>
<evidence type="ECO:0000256" key="2">
    <source>
        <dbReference type="ARBA" id="ARBA00005417"/>
    </source>
</evidence>
<dbReference type="Proteomes" id="UP000197025">
    <property type="component" value="Unassembled WGS sequence"/>
</dbReference>
<keyword evidence="8" id="KW-0472">Membrane</keyword>
<dbReference type="Gene3D" id="3.40.630.30">
    <property type="match status" value="1"/>
</dbReference>
<dbReference type="PANTHER" id="PTHR43553:SF27">
    <property type="entry name" value="ENERGY-COUPLING FACTOR TRANSPORTER ATP-BINDING PROTEIN ECFA2"/>
    <property type="match status" value="1"/>
</dbReference>
<gene>
    <name evidence="11" type="ORF">SAMN02746019_00004880</name>
</gene>
<dbReference type="Pfam" id="PF00583">
    <property type="entry name" value="Acetyltransf_1"/>
    <property type="match status" value="1"/>
</dbReference>
<evidence type="ECO:0000256" key="8">
    <source>
        <dbReference type="ARBA" id="ARBA00023136"/>
    </source>
</evidence>
<keyword evidence="6" id="KW-0067">ATP-binding</keyword>
<dbReference type="EMBL" id="FYEK01000022">
    <property type="protein sequence ID" value="SNB62307.1"/>
    <property type="molecule type" value="Genomic_DNA"/>
</dbReference>
<dbReference type="PROSITE" id="PS51186">
    <property type="entry name" value="GNAT"/>
    <property type="match status" value="1"/>
</dbReference>
<dbReference type="GO" id="GO:0005524">
    <property type="term" value="F:ATP binding"/>
    <property type="evidence" value="ECO:0007669"/>
    <property type="project" value="UniProtKB-KW"/>
</dbReference>
<protein>
    <submittedName>
        <fullName evidence="11">Uncharacterized protein</fullName>
    </submittedName>
</protein>
<dbReference type="Gene3D" id="3.40.50.300">
    <property type="entry name" value="P-loop containing nucleotide triphosphate hydrolases"/>
    <property type="match status" value="1"/>
</dbReference>
<dbReference type="SUPFAM" id="SSF52540">
    <property type="entry name" value="P-loop containing nucleoside triphosphate hydrolases"/>
    <property type="match status" value="1"/>
</dbReference>
<keyword evidence="3" id="KW-0813">Transport</keyword>
<evidence type="ECO:0000256" key="5">
    <source>
        <dbReference type="ARBA" id="ARBA00022741"/>
    </source>
</evidence>
<reference evidence="12" key="1">
    <citation type="submission" date="2017-06" db="EMBL/GenBank/DDBJ databases">
        <authorList>
            <person name="Varghese N."/>
            <person name="Submissions S."/>
        </authorList>
    </citation>
    <scope>NUCLEOTIDE SEQUENCE [LARGE SCALE GENOMIC DNA]</scope>
    <source>
        <strain evidence="12">JAD2</strain>
    </source>
</reference>
<comment type="subcellular location">
    <subcellularLocation>
        <location evidence="1">Cell membrane</location>
        <topology evidence="1">Peripheral membrane protein</topology>
    </subcellularLocation>
</comment>
<dbReference type="PROSITE" id="PS50893">
    <property type="entry name" value="ABC_TRANSPORTER_2"/>
    <property type="match status" value="1"/>
</dbReference>
<evidence type="ECO:0000256" key="7">
    <source>
        <dbReference type="ARBA" id="ARBA00022967"/>
    </source>
</evidence>
<dbReference type="GO" id="GO:0016747">
    <property type="term" value="F:acyltransferase activity, transferring groups other than amino-acyl groups"/>
    <property type="evidence" value="ECO:0007669"/>
    <property type="project" value="InterPro"/>
</dbReference>
<evidence type="ECO:0000313" key="12">
    <source>
        <dbReference type="Proteomes" id="UP000197025"/>
    </source>
</evidence>
<feature type="domain" description="ABC transporter" evidence="9">
    <location>
        <begin position="415"/>
        <end position="655"/>
    </location>
</feature>
<dbReference type="GO" id="GO:0043190">
    <property type="term" value="C:ATP-binding cassette (ABC) transporter complex"/>
    <property type="evidence" value="ECO:0007669"/>
    <property type="project" value="TreeGrafter"/>
</dbReference>
<keyword evidence="12" id="KW-1185">Reference proteome</keyword>
<feature type="domain" description="N-acetyltransferase" evidence="10">
    <location>
        <begin position="218"/>
        <end position="363"/>
    </location>
</feature>
<dbReference type="InterPro" id="IPR003439">
    <property type="entry name" value="ABC_transporter-like_ATP-bd"/>
</dbReference>
<keyword evidence="5" id="KW-0547">Nucleotide-binding</keyword>
<dbReference type="InterPro" id="IPR000182">
    <property type="entry name" value="GNAT_dom"/>
</dbReference>
<dbReference type="RefSeq" id="WP_200808093.1">
    <property type="nucleotide sequence ID" value="NZ_FYEK01000022.1"/>
</dbReference>
<evidence type="ECO:0000259" key="10">
    <source>
        <dbReference type="PROSITE" id="PS51186"/>
    </source>
</evidence>
<dbReference type="AlphaFoldDB" id="A0A212QRS3"/>
<dbReference type="InterPro" id="IPR016181">
    <property type="entry name" value="Acyl_CoA_acyltransferase"/>
</dbReference>
<accession>A0A212QRS3</accession>
<sequence length="655" mass="74382">MSTERAHPSGVPDPAGKPYRVRGVWLDRFRYRWFGMLEVEGEDGRLRLPMTGTIAQWFRPGEEVWVALGAGADPQALTFDAYALWRAVDGEWIPVWPMYQASFVLERSSPLSTAPLYRYAVRAREAGLESDFEAIVDLEQHHYASEAEILARWWCPEDRIWAEANARPQCPRCRRPMRFGDLKDATRASRFLVLTLEERMPYEPLYIGYVRIDPPIPLMHRRLPDGSVQPHFRQAIFPPEWFEPPFWPERYEEELQRERPELTPFDLWWESQEIALRVCDTRVARLARVVVHPDYRADGLGQLALRAAIAWIRERRIPEMRRPKVLLETIAQMARYNPFMERAGFRYLGDTASGRPVLVYPLTEEAQPYLERFYETDPVARAHRGRLYRPAFRPVEPLAGPIRLRHVTYRYESLLRLAGVARPVQEVLEAFGVQERAIQKIVLKDVSLTIHPQQVVALIGASGAGKTTLLRLLLGAAARRGEAPLPRGAIRALYALQAGSIEVPENIRAAAYLPGEVEPEFGEETLLEALYRRTGDEVLAIEVLNVAGIADAVLYRARFSELSTGQKERARIAYLLAARPNLLLIDEFAAHLDPAMALRVARKVAALCRAHGITLIAATHRPEVLQGLEPDLTVLIGYGLFRVLPRSGEPEAPAG</sequence>
<dbReference type="InterPro" id="IPR050095">
    <property type="entry name" value="ECF_ABC_transporter_ATP-bd"/>
</dbReference>
<dbReference type="InterPro" id="IPR027417">
    <property type="entry name" value="P-loop_NTPase"/>
</dbReference>
<name>A0A212QRS3_9CHLR</name>
<dbReference type="CDD" id="cd04301">
    <property type="entry name" value="NAT_SF"/>
    <property type="match status" value="1"/>
</dbReference>
<evidence type="ECO:0000256" key="3">
    <source>
        <dbReference type="ARBA" id="ARBA00022448"/>
    </source>
</evidence>
<dbReference type="GO" id="GO:0016887">
    <property type="term" value="F:ATP hydrolysis activity"/>
    <property type="evidence" value="ECO:0007669"/>
    <property type="project" value="InterPro"/>
</dbReference>
<dbReference type="GO" id="GO:0042626">
    <property type="term" value="F:ATPase-coupled transmembrane transporter activity"/>
    <property type="evidence" value="ECO:0007669"/>
    <property type="project" value="TreeGrafter"/>
</dbReference>
<evidence type="ECO:0000259" key="9">
    <source>
        <dbReference type="PROSITE" id="PS50893"/>
    </source>
</evidence>
<dbReference type="InParanoid" id="A0A212QRS3"/>
<evidence type="ECO:0000256" key="6">
    <source>
        <dbReference type="ARBA" id="ARBA00022840"/>
    </source>
</evidence>
<dbReference type="SMART" id="SM00382">
    <property type="entry name" value="AAA"/>
    <property type="match status" value="1"/>
</dbReference>
<evidence type="ECO:0000313" key="11">
    <source>
        <dbReference type="EMBL" id="SNB62307.1"/>
    </source>
</evidence>